<keyword evidence="8 9" id="KW-0576">Peroxisome</keyword>
<evidence type="ECO:0000256" key="10">
    <source>
        <dbReference type="SAM" id="Coils"/>
    </source>
</evidence>
<evidence type="ECO:0000256" key="5">
    <source>
        <dbReference type="ARBA" id="ARBA00023054"/>
    </source>
</evidence>
<evidence type="ECO:0000256" key="9">
    <source>
        <dbReference type="RuleBase" id="RU368040"/>
    </source>
</evidence>
<comment type="subcellular location">
    <subcellularLocation>
        <location evidence="9">Mitochondrion outer membrane</location>
        <topology evidence="9">Single-pass type IV membrane protein</topology>
    </subcellularLocation>
    <subcellularLocation>
        <location evidence="9">Peroxisome</location>
    </subcellularLocation>
</comment>
<keyword evidence="13" id="KW-1185">Reference proteome</keyword>
<evidence type="ECO:0000256" key="6">
    <source>
        <dbReference type="ARBA" id="ARBA00023128"/>
    </source>
</evidence>
<evidence type="ECO:0000313" key="13">
    <source>
        <dbReference type="Proteomes" id="UP000321570"/>
    </source>
</evidence>
<dbReference type="GO" id="GO:0005777">
    <property type="term" value="C:peroxisome"/>
    <property type="evidence" value="ECO:0007669"/>
    <property type="project" value="UniProtKB-SubCell"/>
</dbReference>
<comment type="similarity">
    <text evidence="1 9">Belongs to the Tango11 family.</text>
</comment>
<keyword evidence="2 9" id="KW-0812">Transmembrane</keyword>
<keyword evidence="7 9" id="KW-0472">Membrane</keyword>
<reference evidence="12 13" key="1">
    <citation type="submission" date="2019-07" db="EMBL/GenBank/DDBJ databases">
        <authorList>
            <person name="Jastrzebski P J."/>
            <person name="Paukszto L."/>
            <person name="Jastrzebski P J."/>
        </authorList>
    </citation>
    <scope>NUCLEOTIDE SEQUENCE [LARGE SCALE GENOMIC DNA]</scope>
    <source>
        <strain evidence="12 13">WMS-il1</strain>
    </source>
</reference>
<evidence type="ECO:0000256" key="8">
    <source>
        <dbReference type="ARBA" id="ARBA00023140"/>
    </source>
</evidence>
<organism evidence="12 13">
    <name type="scientific">Hymenolepis diminuta</name>
    <name type="common">Rat tapeworm</name>
    <dbReference type="NCBI Taxonomy" id="6216"/>
    <lineage>
        <taxon>Eukaryota</taxon>
        <taxon>Metazoa</taxon>
        <taxon>Spiralia</taxon>
        <taxon>Lophotrochozoa</taxon>
        <taxon>Platyhelminthes</taxon>
        <taxon>Cestoda</taxon>
        <taxon>Eucestoda</taxon>
        <taxon>Cyclophyllidea</taxon>
        <taxon>Hymenolepididae</taxon>
        <taxon>Hymenolepis</taxon>
    </lineage>
</organism>
<evidence type="ECO:0000256" key="4">
    <source>
        <dbReference type="ARBA" id="ARBA00022989"/>
    </source>
</evidence>
<dbReference type="GO" id="GO:0005741">
    <property type="term" value="C:mitochondrial outer membrane"/>
    <property type="evidence" value="ECO:0007669"/>
    <property type="project" value="UniProtKB-SubCell"/>
</dbReference>
<evidence type="ECO:0000256" key="3">
    <source>
        <dbReference type="ARBA" id="ARBA00022787"/>
    </source>
</evidence>
<dbReference type="GO" id="GO:0090141">
    <property type="term" value="P:positive regulation of mitochondrial fission"/>
    <property type="evidence" value="ECO:0007669"/>
    <property type="project" value="UniProtKB-UniRule"/>
</dbReference>
<dbReference type="PANTHER" id="PTHR16501:SF6">
    <property type="entry name" value="TRANSPORT AND GOLGI ORGANIZATION PROTEIN 11"/>
    <property type="match status" value="1"/>
</dbReference>
<keyword evidence="3 9" id="KW-1000">Mitochondrion outer membrane</keyword>
<evidence type="ECO:0000256" key="2">
    <source>
        <dbReference type="ARBA" id="ARBA00022692"/>
    </source>
</evidence>
<evidence type="ECO:0000256" key="7">
    <source>
        <dbReference type="ARBA" id="ARBA00023136"/>
    </source>
</evidence>
<keyword evidence="5 10" id="KW-0175">Coiled coil</keyword>
<protein>
    <recommendedName>
        <fullName evidence="9">Mitochondrial fission factor</fullName>
    </recommendedName>
</protein>
<evidence type="ECO:0000256" key="1">
    <source>
        <dbReference type="ARBA" id="ARBA00009806"/>
    </source>
</evidence>
<sequence>MDANFNINMIDLDYATDISNRMQVPSRLSLAMPEFSSADNISALKAPSGVIVSGSNQSHSVLYPYELPVSRPSLESPPESIVLSQVDYPDIDRVKRSQYPPMSTSKENSNLSLFNGDHFGSPNVTVDDDKTLVEVDTTAEAPSKPAASGQDLQGMETRIQELVVRVAALETTMARQQRRDLIILLLLGAYFLTKLGRPFFRN</sequence>
<feature type="domain" description="Mff-like" evidence="11">
    <location>
        <begin position="10"/>
        <end position="143"/>
    </location>
</feature>
<evidence type="ECO:0000259" key="11">
    <source>
        <dbReference type="Pfam" id="PF05644"/>
    </source>
</evidence>
<name>A0A564Y9F4_HYMDI</name>
<evidence type="ECO:0000313" key="12">
    <source>
        <dbReference type="EMBL" id="VUZ43388.1"/>
    </source>
</evidence>
<comment type="function">
    <text evidence="9">Plays a role in mitochondrial and peroxisomal fission. Promotes the recruitment and association of the fission mediator dynamin-related protein 1 (DNM1L) to the mitochondrial surface.</text>
</comment>
<gene>
    <name evidence="12" type="ORF">WMSIL1_LOCUS3731</name>
</gene>
<dbReference type="AlphaFoldDB" id="A0A564Y9F4"/>
<dbReference type="InterPro" id="IPR039433">
    <property type="entry name" value="Mff-like_dom"/>
</dbReference>
<dbReference type="Proteomes" id="UP000321570">
    <property type="component" value="Unassembled WGS sequence"/>
</dbReference>
<dbReference type="EMBL" id="CABIJS010000111">
    <property type="protein sequence ID" value="VUZ43388.1"/>
    <property type="molecule type" value="Genomic_DNA"/>
</dbReference>
<accession>A0A564Y9F4</accession>
<dbReference type="GO" id="GO:0000266">
    <property type="term" value="P:mitochondrial fission"/>
    <property type="evidence" value="ECO:0007669"/>
    <property type="project" value="UniProtKB-UniRule"/>
</dbReference>
<keyword evidence="4 9" id="KW-1133">Transmembrane helix</keyword>
<dbReference type="PANTHER" id="PTHR16501">
    <property type="entry name" value="TRANSPORT AND GOLGI ORGANIZATION PROTEIN 11"/>
    <property type="match status" value="1"/>
</dbReference>
<dbReference type="Pfam" id="PF05644">
    <property type="entry name" value="Miff"/>
    <property type="match status" value="1"/>
</dbReference>
<feature type="coiled-coil region" evidence="10">
    <location>
        <begin position="152"/>
        <end position="179"/>
    </location>
</feature>
<proteinExistence type="inferred from homology"/>
<keyword evidence="6 9" id="KW-0496">Mitochondrion</keyword>
<dbReference type="InterPro" id="IPR008518">
    <property type="entry name" value="Mff/Tango-11"/>
</dbReference>
<dbReference type="GO" id="GO:0090314">
    <property type="term" value="P:positive regulation of protein targeting to membrane"/>
    <property type="evidence" value="ECO:0007669"/>
    <property type="project" value="UniProtKB-UniRule"/>
</dbReference>
<feature type="transmembrane region" description="Helical" evidence="9">
    <location>
        <begin position="181"/>
        <end position="200"/>
    </location>
</feature>